<keyword evidence="3 9" id="KW-0812">Transmembrane</keyword>
<dbReference type="PANTHER" id="PTHR11616">
    <property type="entry name" value="SODIUM/CHLORIDE DEPENDENT TRANSPORTER"/>
    <property type="match status" value="1"/>
</dbReference>
<feature type="binding site" evidence="7">
    <location>
        <position position="47"/>
    </location>
    <ligand>
        <name>Na(+)</name>
        <dbReference type="ChEBI" id="CHEBI:29101"/>
        <label>1</label>
    </ligand>
</feature>
<dbReference type="SUPFAM" id="SSF161070">
    <property type="entry name" value="SNF-like"/>
    <property type="match status" value="1"/>
</dbReference>
<feature type="transmembrane region" description="Helical" evidence="9">
    <location>
        <begin position="539"/>
        <end position="558"/>
    </location>
</feature>
<feature type="binding site" evidence="7">
    <location>
        <position position="324"/>
    </location>
    <ligand>
        <name>Na(+)</name>
        <dbReference type="ChEBI" id="CHEBI:29101"/>
        <label>1</label>
    </ligand>
</feature>
<organism evidence="10 11">
    <name type="scientific">Strongyloides papillosus</name>
    <name type="common">Intestinal threadworm</name>
    <dbReference type="NCBI Taxonomy" id="174720"/>
    <lineage>
        <taxon>Eukaryota</taxon>
        <taxon>Metazoa</taxon>
        <taxon>Ecdysozoa</taxon>
        <taxon>Nematoda</taxon>
        <taxon>Chromadorea</taxon>
        <taxon>Rhabditida</taxon>
        <taxon>Tylenchina</taxon>
        <taxon>Panagrolaimomorpha</taxon>
        <taxon>Strongyloidoidea</taxon>
        <taxon>Strongyloididae</taxon>
        <taxon>Strongyloides</taxon>
    </lineage>
</organism>
<evidence type="ECO:0000256" key="7">
    <source>
        <dbReference type="PIRSR" id="PIRSR600175-1"/>
    </source>
</evidence>
<feature type="transmembrane region" description="Helical" evidence="9">
    <location>
        <begin position="350"/>
        <end position="371"/>
    </location>
</feature>
<evidence type="ECO:0000313" key="10">
    <source>
        <dbReference type="Proteomes" id="UP000046392"/>
    </source>
</evidence>
<evidence type="ECO:0000256" key="4">
    <source>
        <dbReference type="ARBA" id="ARBA00022847"/>
    </source>
</evidence>
<feature type="transmembrane region" description="Helical" evidence="9">
    <location>
        <begin position="578"/>
        <end position="597"/>
    </location>
</feature>
<dbReference type="PROSITE" id="PS50267">
    <property type="entry name" value="NA_NEUROTRAN_SYMP_3"/>
    <property type="match status" value="1"/>
</dbReference>
<feature type="transmembrane region" description="Helical" evidence="9">
    <location>
        <begin position="266"/>
        <end position="286"/>
    </location>
</feature>
<dbReference type="GO" id="GO:0043005">
    <property type="term" value="C:neuron projection"/>
    <property type="evidence" value="ECO:0007669"/>
    <property type="project" value="TreeGrafter"/>
</dbReference>
<sequence length="664" mass="75514">MMDESENANISVFDTVSQTNENVSASNKKDKWDSKLHFLLTCIGFAVGLGNIWRFPALAYENGGAAFLLPYMTLSLLVGFPILFMEFAIGQSTSLGPLKVFGSIVPLFQGIGWGMISISIFTTMYYVPLLSWICIYIQKIISGDFNSIVSCKNEWNSIYCVSTVDDESCINGTTRNFITFNGTCYDVPQNYTGAAYRYELFTNNGLNGSQISYAAEEYFFKKLLTFDDDFYKNIFKFNWEVFISYNFVYFLVYLIVFKGVKIMGKVAFITSTVPYLIMIFFFIYSLKLDGSSEGIKFFLFEKTDFSTIFNIKTWKLATEQLFLSLSCGIGVTLSLSSHNEKNHNIFKDSLIVIFADNFMSFFGGITTFSILGFMAKRLGKEIDDVVSDGKVLAFVAYPEVAALTSIPFLFSLLFFIMILTLGLSSVVCFISSIATSFLDKFVKLRKRKNITIFTVIFILYLLSLPITTKSGIYIFEILNTFAVSFNVLFVATMECISITHVYGINNFKRDIRRMLGEDESILSRYFGSSGYIITFCQKYLNPTVLITLTIVGIYESVKQNYIYGNDQYQIITPKELKVFGWIVATLPIIFIFTGGIIKGWKKRKTNFLDIIRPNESHMLAIKNYEPSPFITRVESSFKLLNINRRPTEETHELTSSNETQLKIS</sequence>
<protein>
    <submittedName>
        <fullName evidence="11">Transporter</fullName>
    </submittedName>
</protein>
<accession>A0A0N5B2P9</accession>
<feature type="transmembrane region" description="Helical" evidence="9">
    <location>
        <begin position="416"/>
        <end position="438"/>
    </location>
</feature>
<keyword evidence="10" id="KW-1185">Reference proteome</keyword>
<feature type="disulfide bond" evidence="8">
    <location>
        <begin position="151"/>
        <end position="160"/>
    </location>
</feature>
<feature type="binding site" evidence="7">
    <location>
        <position position="44"/>
    </location>
    <ligand>
        <name>Na(+)</name>
        <dbReference type="ChEBI" id="CHEBI:29101"/>
        <label>2</label>
    </ligand>
</feature>
<dbReference type="WBParaSite" id="SPAL_0000035300.1">
    <property type="protein sequence ID" value="SPAL_0000035300.1"/>
    <property type="gene ID" value="SPAL_0000035300"/>
</dbReference>
<feature type="binding site" evidence="7">
    <location>
        <position position="51"/>
    </location>
    <ligand>
        <name>Na(+)</name>
        <dbReference type="ChEBI" id="CHEBI:29101"/>
        <label>1</label>
    </ligand>
</feature>
<feature type="transmembrane region" description="Helical" evidence="9">
    <location>
        <begin position="450"/>
        <end position="475"/>
    </location>
</feature>
<feature type="transmembrane region" description="Helical" evidence="9">
    <location>
        <begin position="110"/>
        <end position="137"/>
    </location>
</feature>
<dbReference type="STRING" id="174720.A0A0N5B2P9"/>
<keyword evidence="2" id="KW-0813">Transport</keyword>
<reference evidence="11" key="1">
    <citation type="submission" date="2017-02" db="UniProtKB">
        <authorList>
            <consortium name="WormBaseParasite"/>
        </authorList>
    </citation>
    <scope>IDENTIFICATION</scope>
</reference>
<feature type="binding site" evidence="7">
    <location>
        <position position="425"/>
    </location>
    <ligand>
        <name>Na(+)</name>
        <dbReference type="ChEBI" id="CHEBI:29101"/>
        <label>1</label>
    </ligand>
</feature>
<dbReference type="InterPro" id="IPR000175">
    <property type="entry name" value="Na/ntran_symport"/>
</dbReference>
<dbReference type="GO" id="GO:0005886">
    <property type="term" value="C:plasma membrane"/>
    <property type="evidence" value="ECO:0007669"/>
    <property type="project" value="TreeGrafter"/>
</dbReference>
<keyword evidence="7" id="KW-0479">Metal-binding</keyword>
<dbReference type="Pfam" id="PF00209">
    <property type="entry name" value="SNF"/>
    <property type="match status" value="1"/>
</dbReference>
<evidence type="ECO:0000256" key="3">
    <source>
        <dbReference type="ARBA" id="ARBA00022692"/>
    </source>
</evidence>
<feature type="binding site" evidence="7">
    <location>
        <position position="46"/>
    </location>
    <ligand>
        <name>Na(+)</name>
        <dbReference type="ChEBI" id="CHEBI:29101"/>
        <label>1</label>
    </ligand>
</feature>
<dbReference type="PRINTS" id="PR00176">
    <property type="entry name" value="NANEUSMPORT"/>
</dbReference>
<dbReference type="InterPro" id="IPR037272">
    <property type="entry name" value="SNS_sf"/>
</dbReference>
<evidence type="ECO:0000256" key="5">
    <source>
        <dbReference type="ARBA" id="ARBA00022989"/>
    </source>
</evidence>
<dbReference type="GO" id="GO:0046872">
    <property type="term" value="F:metal ion binding"/>
    <property type="evidence" value="ECO:0007669"/>
    <property type="project" value="UniProtKB-KW"/>
</dbReference>
<keyword evidence="6 9" id="KW-0472">Membrane</keyword>
<feature type="binding site" evidence="7">
    <location>
        <position position="421"/>
    </location>
    <ligand>
        <name>Na(+)</name>
        <dbReference type="ChEBI" id="CHEBI:29101"/>
        <label>1</label>
    </ligand>
</feature>
<dbReference type="PANTHER" id="PTHR11616:SF326">
    <property type="entry name" value="SODIUM-DEPENDENT TRANSPORTER SNF-5"/>
    <property type="match status" value="1"/>
</dbReference>
<proteinExistence type="predicted"/>
<feature type="transmembrane region" description="Helical" evidence="9">
    <location>
        <begin position="481"/>
        <end position="504"/>
    </location>
</feature>
<keyword evidence="8" id="KW-1015">Disulfide bond</keyword>
<comment type="subcellular location">
    <subcellularLocation>
        <location evidence="1">Membrane</location>
        <topology evidence="1">Multi-pass membrane protein</topology>
    </subcellularLocation>
</comment>
<name>A0A0N5B2P9_STREA</name>
<evidence type="ECO:0000256" key="8">
    <source>
        <dbReference type="PIRSR" id="PIRSR600175-2"/>
    </source>
</evidence>
<dbReference type="Proteomes" id="UP000046392">
    <property type="component" value="Unplaced"/>
</dbReference>
<dbReference type="GO" id="GO:0005332">
    <property type="term" value="F:gamma-aminobutyric acid:sodium:chloride symporter activity"/>
    <property type="evidence" value="ECO:0007669"/>
    <property type="project" value="TreeGrafter"/>
</dbReference>
<keyword evidence="7" id="KW-0915">Sodium</keyword>
<feature type="transmembrane region" description="Helical" evidence="9">
    <location>
        <begin position="36"/>
        <end position="53"/>
    </location>
</feature>
<keyword evidence="4" id="KW-0769">Symport</keyword>
<evidence type="ECO:0000256" key="2">
    <source>
        <dbReference type="ARBA" id="ARBA00022448"/>
    </source>
</evidence>
<keyword evidence="5 9" id="KW-1133">Transmembrane helix</keyword>
<evidence type="ECO:0000256" key="6">
    <source>
        <dbReference type="ARBA" id="ARBA00023136"/>
    </source>
</evidence>
<feature type="transmembrane region" description="Helical" evidence="9">
    <location>
        <begin position="65"/>
        <end position="90"/>
    </location>
</feature>
<evidence type="ECO:0000313" key="11">
    <source>
        <dbReference type="WBParaSite" id="SPAL_0000035300.1"/>
    </source>
</evidence>
<evidence type="ECO:0000256" key="1">
    <source>
        <dbReference type="ARBA" id="ARBA00004141"/>
    </source>
</evidence>
<evidence type="ECO:0000256" key="9">
    <source>
        <dbReference type="SAM" id="Phobius"/>
    </source>
</evidence>
<dbReference type="AlphaFoldDB" id="A0A0N5B2P9"/>
<feature type="transmembrane region" description="Helical" evidence="9">
    <location>
        <begin position="241"/>
        <end position="260"/>
    </location>
</feature>